<evidence type="ECO:0000259" key="14">
    <source>
        <dbReference type="Pfam" id="PF00899"/>
    </source>
</evidence>
<evidence type="ECO:0000256" key="3">
    <source>
        <dbReference type="ARBA" id="ARBA00022723"/>
    </source>
</evidence>
<feature type="domain" description="THIF-type NAD/FAD binding fold" evidence="14">
    <location>
        <begin position="13"/>
        <end position="434"/>
    </location>
</feature>
<feature type="domain" description="Ubiquitin-activating enzyme SCCH" evidence="15">
    <location>
        <begin position="308"/>
        <end position="370"/>
    </location>
</feature>
<feature type="binding site" evidence="11">
    <location>
        <position position="436"/>
    </location>
    <ligand>
        <name>Zn(2+)</name>
        <dbReference type="ChEBI" id="CHEBI:29105"/>
    </ligand>
</feature>
<evidence type="ECO:0000256" key="5">
    <source>
        <dbReference type="ARBA" id="ARBA00022786"/>
    </source>
</evidence>
<feature type="active site" description="Glycyl thioester intermediate" evidence="9 12">
    <location>
        <position position="183"/>
    </location>
</feature>
<dbReference type="PROSITE" id="PS00865">
    <property type="entry name" value="UBIQUITIN_ACTIVAT_2"/>
    <property type="match status" value="1"/>
</dbReference>
<evidence type="ECO:0000256" key="10">
    <source>
        <dbReference type="PIRSR" id="PIRSR039133-2"/>
    </source>
</evidence>
<feature type="binding site" evidence="11">
    <location>
        <position position="433"/>
    </location>
    <ligand>
        <name>Zn(2+)</name>
        <dbReference type="ChEBI" id="CHEBI:29105"/>
    </ligand>
</feature>
<dbReference type="PANTHER" id="PTHR10953:SF5">
    <property type="entry name" value="SUMO-ACTIVATING ENZYME SUBUNIT 2"/>
    <property type="match status" value="1"/>
</dbReference>
<dbReference type="InterPro" id="IPR035985">
    <property type="entry name" value="Ubiquitin-activating_enz"/>
</dbReference>
<feature type="binding site" evidence="10">
    <location>
        <begin position="52"/>
        <end position="55"/>
    </location>
    <ligand>
        <name>ATP</name>
        <dbReference type="ChEBI" id="CHEBI:30616"/>
    </ligand>
</feature>
<evidence type="ECO:0000259" key="15">
    <source>
        <dbReference type="Pfam" id="PF10585"/>
    </source>
</evidence>
<evidence type="ECO:0000256" key="11">
    <source>
        <dbReference type="PIRSR" id="PIRSR039133-3"/>
    </source>
</evidence>
<dbReference type="GO" id="GO:0019948">
    <property type="term" value="F:SUMO activating enzyme activity"/>
    <property type="evidence" value="ECO:0007669"/>
    <property type="project" value="UniProtKB-UniRule"/>
</dbReference>
<dbReference type="InterPro" id="IPR030661">
    <property type="entry name" value="Uba2"/>
</dbReference>
<keyword evidence="7 8" id="KW-0067">ATP-binding</keyword>
<evidence type="ECO:0000256" key="7">
    <source>
        <dbReference type="ARBA" id="ARBA00022840"/>
    </source>
</evidence>
<dbReference type="InterPro" id="IPR000594">
    <property type="entry name" value="ThiF_NAD_FAD-bd"/>
</dbReference>
<dbReference type="PIRSF" id="PIRSF039133">
    <property type="entry name" value="SUMO_E1B"/>
    <property type="match status" value="1"/>
</dbReference>
<dbReference type="UniPathway" id="UPA00886"/>
<keyword evidence="4 8" id="KW-0547">Nucleotide-binding</keyword>
<dbReference type="OrthoDB" id="10255449at2759"/>
<organism evidence="16 17">
    <name type="scientific">Furculomyces boomerangus</name>
    <dbReference type="NCBI Taxonomy" id="61424"/>
    <lineage>
        <taxon>Eukaryota</taxon>
        <taxon>Fungi</taxon>
        <taxon>Fungi incertae sedis</taxon>
        <taxon>Zoopagomycota</taxon>
        <taxon>Kickxellomycotina</taxon>
        <taxon>Harpellomycetes</taxon>
        <taxon>Harpellales</taxon>
        <taxon>Harpellaceae</taxon>
        <taxon>Furculomyces</taxon>
    </lineage>
</organism>
<dbReference type="GO" id="GO:0005737">
    <property type="term" value="C:cytoplasm"/>
    <property type="evidence" value="ECO:0007669"/>
    <property type="project" value="TreeGrafter"/>
</dbReference>
<dbReference type="GO" id="GO:0005524">
    <property type="term" value="F:ATP binding"/>
    <property type="evidence" value="ECO:0007669"/>
    <property type="project" value="UniProtKB-UniRule"/>
</dbReference>
<dbReference type="InterPro" id="IPR019572">
    <property type="entry name" value="UBA_E1_SCCH"/>
</dbReference>
<evidence type="ECO:0000256" key="13">
    <source>
        <dbReference type="SAM" id="MobiDB-lite"/>
    </source>
</evidence>
<protein>
    <recommendedName>
        <fullName evidence="8">Ubiquitin-activating enzyme E1-like</fullName>
    </recommendedName>
</protein>
<dbReference type="GO" id="GO:0016925">
    <property type="term" value="P:protein sumoylation"/>
    <property type="evidence" value="ECO:0007669"/>
    <property type="project" value="UniProtKB-UniRule"/>
</dbReference>
<feature type="binding site" evidence="10">
    <location>
        <begin position="20"/>
        <end position="25"/>
    </location>
    <ligand>
        <name>ATP</name>
        <dbReference type="ChEBI" id="CHEBI:30616"/>
    </ligand>
</feature>
<evidence type="ECO:0000256" key="2">
    <source>
        <dbReference type="ARBA" id="ARBA00005673"/>
    </source>
</evidence>
<comment type="similarity">
    <text evidence="2 8">Belongs to the ubiquitin-activating E1 family.</text>
</comment>
<dbReference type="GO" id="GO:0046872">
    <property type="term" value="F:metal ion binding"/>
    <property type="evidence" value="ECO:0007669"/>
    <property type="project" value="UniProtKB-KW"/>
</dbReference>
<dbReference type="Gene3D" id="3.10.290.20">
    <property type="entry name" value="Ubiquitin-like 2 activating enzyme e1b. Chain: B, domain 3"/>
    <property type="match status" value="1"/>
</dbReference>
<gene>
    <name evidence="16" type="ORF">BB559_005400</name>
</gene>
<feature type="region of interest" description="Disordered" evidence="13">
    <location>
        <begin position="559"/>
        <end position="579"/>
    </location>
</feature>
<dbReference type="Gene3D" id="3.50.50.80">
    <property type="entry name" value="Ubiquitin-activating enzyme E1, inactive adenylation domain, subdomain 1"/>
    <property type="match status" value="1"/>
</dbReference>
<evidence type="ECO:0000256" key="1">
    <source>
        <dbReference type="ARBA" id="ARBA00004718"/>
    </source>
</evidence>
<evidence type="ECO:0000256" key="4">
    <source>
        <dbReference type="ARBA" id="ARBA00022741"/>
    </source>
</evidence>
<evidence type="ECO:0000256" key="9">
    <source>
        <dbReference type="PIRSR" id="PIRSR039133-1"/>
    </source>
</evidence>
<reference evidence="16 17" key="1">
    <citation type="journal article" date="2018" name="MBio">
        <title>Comparative Genomics Reveals the Core Gene Toolbox for the Fungus-Insect Symbiosis.</title>
        <authorList>
            <person name="Wang Y."/>
            <person name="Stata M."/>
            <person name="Wang W."/>
            <person name="Stajich J.E."/>
            <person name="White M.M."/>
            <person name="Moncalvo J.M."/>
        </authorList>
    </citation>
    <scope>NUCLEOTIDE SEQUENCE [LARGE SCALE GENOMIC DNA]</scope>
    <source>
        <strain evidence="16 17">AUS-77-4</strain>
    </source>
</reference>
<comment type="subunit">
    <text evidence="8">Heterodimer.</text>
</comment>
<dbReference type="InterPro" id="IPR023318">
    <property type="entry name" value="Ub_act_enz_dom_a_sf"/>
</dbReference>
<proteinExistence type="inferred from homology"/>
<dbReference type="EMBL" id="MBFT01000596">
    <property type="protein sequence ID" value="PVU88784.1"/>
    <property type="molecule type" value="Genomic_DNA"/>
</dbReference>
<feature type="binding site" evidence="10">
    <location>
        <position position="44"/>
    </location>
    <ligand>
        <name>ATP</name>
        <dbReference type="ChEBI" id="CHEBI:30616"/>
    </ligand>
</feature>
<dbReference type="PANTHER" id="PTHR10953">
    <property type="entry name" value="UBIQUITIN-ACTIVATING ENZYME E1"/>
    <property type="match status" value="1"/>
</dbReference>
<dbReference type="InterPro" id="IPR033127">
    <property type="entry name" value="UBQ-activ_enz_E1_Cys_AS"/>
</dbReference>
<sequence length="606" mass="67932">MTENAPLYPKNKSPKTLLIGAGGVGCEVLKNLAITGFDNITVIDLDHIELSNLNRQFLFRNKHIGQSKALIATETVKKMNPSAKIIGINDNIKSPQFDVEWFSSFDIVVNALDNLGTYSNIFHHILPLCILLKLSRHVNMMCQAADIPLIETGTAGYTGQTSGITECFECQPKPTEQKVYPVCTIRNTPTALIHCVVWAKDYLFIQLFGGESAKNKEVDMELDQDNQEEMAMMKESQKLKTILECMDSSDFGKMIFDSMFGNNINELLSMEDMWKNRTKPNPIFYNDYYVPNSDNKPSESLDDKEVLSTVETFRLWLSSLEKLKNTYKDNKINGLTFDKDDKDALEFVGCSANLRAIVFGISCQSLFQIKAMAGNIIPAIATTNAIVAGVAVVQASKIISGQLEKCKTVYFAYGGRRPQFMYKEPLLPPNKKCTVCQAFYYTVSINFKLLLSDLIALVSKTLSKEIPERIGEDFSLLEGNRILYDPDFDDNLGKSFEELGIKQNSILTIEPETDLDTVNTIILCIVPSTENSLEIKIKQGNNKIVSNQDIKETKKRIDVDNATNGKRPKESKSTLKSVDEPEFKKAKIISIDIPLDSDETIIIKDD</sequence>
<dbReference type="Pfam" id="PF00899">
    <property type="entry name" value="ThiF"/>
    <property type="match status" value="1"/>
</dbReference>
<keyword evidence="5 8" id="KW-0833">Ubl conjugation pathway</keyword>
<dbReference type="InterPro" id="IPR045886">
    <property type="entry name" value="ThiF/MoeB/HesA"/>
</dbReference>
<feature type="binding site" evidence="11">
    <location>
        <position position="167"/>
    </location>
    <ligand>
        <name>Zn(2+)</name>
        <dbReference type="ChEBI" id="CHEBI:29105"/>
    </ligand>
</feature>
<keyword evidence="3 8" id="KW-0479">Metal-binding</keyword>
<evidence type="ECO:0000256" key="12">
    <source>
        <dbReference type="PROSITE-ProRule" id="PRU10132"/>
    </source>
</evidence>
<evidence type="ECO:0000256" key="6">
    <source>
        <dbReference type="ARBA" id="ARBA00022833"/>
    </source>
</evidence>
<name>A0A2T9Y8Z0_9FUNG</name>
<dbReference type="InterPro" id="IPR042449">
    <property type="entry name" value="Ub-E1_IAD_1"/>
</dbReference>
<dbReference type="GO" id="GO:0031510">
    <property type="term" value="C:SUMO activating enzyme complex"/>
    <property type="evidence" value="ECO:0007669"/>
    <property type="project" value="UniProtKB-UniRule"/>
</dbReference>
<feature type="binding site" evidence="11">
    <location>
        <position position="170"/>
    </location>
    <ligand>
        <name>Zn(2+)</name>
        <dbReference type="ChEBI" id="CHEBI:29105"/>
    </ligand>
</feature>
<dbReference type="AlphaFoldDB" id="A0A2T9Y8Z0"/>
<dbReference type="STRING" id="61424.A0A2T9Y8Z0"/>
<keyword evidence="17" id="KW-1185">Reference proteome</keyword>
<evidence type="ECO:0000256" key="8">
    <source>
        <dbReference type="PIRNR" id="PIRNR039133"/>
    </source>
</evidence>
<dbReference type="Pfam" id="PF10585">
    <property type="entry name" value="UBA_E1_SCCH"/>
    <property type="match status" value="1"/>
</dbReference>
<evidence type="ECO:0000313" key="16">
    <source>
        <dbReference type="EMBL" id="PVU88784.1"/>
    </source>
</evidence>
<dbReference type="Gene3D" id="1.10.10.520">
    <property type="entry name" value="Ubiquitin activating enzymes (Uba3). Chain: B, domain 2"/>
    <property type="match status" value="1"/>
</dbReference>
<feature type="binding site" evidence="10">
    <location>
        <position position="68"/>
    </location>
    <ligand>
        <name>ATP</name>
        <dbReference type="ChEBI" id="CHEBI:30616"/>
    </ligand>
</feature>
<accession>A0A2T9Y8Z0</accession>
<feature type="compositionally biased region" description="Basic and acidic residues" evidence="13">
    <location>
        <begin position="567"/>
        <end position="579"/>
    </location>
</feature>
<comment type="pathway">
    <text evidence="1 8">Protein modification; protein sumoylation.</text>
</comment>
<evidence type="ECO:0000313" key="17">
    <source>
        <dbReference type="Proteomes" id="UP000245699"/>
    </source>
</evidence>
<comment type="caution">
    <text evidence="16">The sequence shown here is derived from an EMBL/GenBank/DDBJ whole genome shotgun (WGS) entry which is preliminary data.</text>
</comment>
<dbReference type="Proteomes" id="UP000245699">
    <property type="component" value="Unassembled WGS sequence"/>
</dbReference>
<keyword evidence="6 8" id="KW-0862">Zinc</keyword>
<dbReference type="FunFam" id="3.50.50.80:FF:000002">
    <property type="entry name" value="SUMO-activating enzyme subunit 2"/>
    <property type="match status" value="1"/>
</dbReference>
<dbReference type="SUPFAM" id="SSF69572">
    <property type="entry name" value="Activating enzymes of the ubiquitin-like proteins"/>
    <property type="match status" value="1"/>
</dbReference>